<dbReference type="AlphaFoldDB" id="A0A6H5IZR6"/>
<dbReference type="GO" id="GO:0071897">
    <property type="term" value="P:DNA biosynthetic process"/>
    <property type="evidence" value="ECO:0007669"/>
    <property type="project" value="UniProtKB-ARBA"/>
</dbReference>
<evidence type="ECO:0000313" key="1">
    <source>
        <dbReference type="EMBL" id="CAB0043298.1"/>
    </source>
</evidence>
<dbReference type="Proteomes" id="UP000479190">
    <property type="component" value="Unassembled WGS sequence"/>
</dbReference>
<proteinExistence type="predicted"/>
<name>A0A6H5IZR6_9HYME</name>
<protein>
    <recommendedName>
        <fullName evidence="3">Reverse transcriptase domain-containing protein</fullName>
    </recommendedName>
</protein>
<evidence type="ECO:0000313" key="2">
    <source>
        <dbReference type="Proteomes" id="UP000479190"/>
    </source>
</evidence>
<gene>
    <name evidence="1" type="ORF">TBRA_LOCUS14886</name>
</gene>
<sequence length="154" mass="17802">MKRVSGSQLNQEGAYLPHHAVVTKKLRVVFNASQKASNGKTLNDFLHVGAKLQVDIATILLRWRLGRCAFTADIIKMYRQIQIDDADVKWQRILWRCRPEDTLQQYDLTTVTYGTACAPYLALRVMQQLADDEESRFPTVCQNFTKAHVRRRCF</sequence>
<dbReference type="SUPFAM" id="SSF56672">
    <property type="entry name" value="DNA/RNA polymerases"/>
    <property type="match status" value="1"/>
</dbReference>
<keyword evidence="2" id="KW-1185">Reference proteome</keyword>
<organism evidence="1 2">
    <name type="scientific">Trichogramma brassicae</name>
    <dbReference type="NCBI Taxonomy" id="86971"/>
    <lineage>
        <taxon>Eukaryota</taxon>
        <taxon>Metazoa</taxon>
        <taxon>Ecdysozoa</taxon>
        <taxon>Arthropoda</taxon>
        <taxon>Hexapoda</taxon>
        <taxon>Insecta</taxon>
        <taxon>Pterygota</taxon>
        <taxon>Neoptera</taxon>
        <taxon>Endopterygota</taxon>
        <taxon>Hymenoptera</taxon>
        <taxon>Apocrita</taxon>
        <taxon>Proctotrupomorpha</taxon>
        <taxon>Chalcidoidea</taxon>
        <taxon>Trichogrammatidae</taxon>
        <taxon>Trichogramma</taxon>
    </lineage>
</organism>
<dbReference type="PANTHER" id="PTHR47331">
    <property type="entry name" value="PHD-TYPE DOMAIN-CONTAINING PROTEIN"/>
    <property type="match status" value="1"/>
</dbReference>
<accession>A0A6H5IZR6</accession>
<dbReference type="InterPro" id="IPR043502">
    <property type="entry name" value="DNA/RNA_pol_sf"/>
</dbReference>
<evidence type="ECO:0008006" key="3">
    <source>
        <dbReference type="Google" id="ProtNLM"/>
    </source>
</evidence>
<reference evidence="1 2" key="1">
    <citation type="submission" date="2020-02" db="EMBL/GenBank/DDBJ databases">
        <authorList>
            <person name="Ferguson B K."/>
        </authorList>
    </citation>
    <scope>NUCLEOTIDE SEQUENCE [LARGE SCALE GENOMIC DNA]</scope>
</reference>
<dbReference type="EMBL" id="CADCXV010001301">
    <property type="protein sequence ID" value="CAB0043298.1"/>
    <property type="molecule type" value="Genomic_DNA"/>
</dbReference>
<dbReference type="OrthoDB" id="7697913at2759"/>